<dbReference type="GO" id="GO:0098552">
    <property type="term" value="C:side of membrane"/>
    <property type="evidence" value="ECO:0007669"/>
    <property type="project" value="UniProtKB-KW"/>
</dbReference>
<keyword evidence="13" id="KW-0325">Glycoprotein</keyword>
<evidence type="ECO:0000256" key="17">
    <source>
        <dbReference type="SAM" id="Phobius"/>
    </source>
</evidence>
<feature type="signal peptide" evidence="18">
    <location>
        <begin position="1"/>
        <end position="18"/>
    </location>
</feature>
<feature type="binding site" description="axial binding residue" evidence="15">
    <location>
        <position position="47"/>
    </location>
    <ligand>
        <name>heme</name>
        <dbReference type="ChEBI" id="CHEBI:30413"/>
    </ligand>
    <ligandPart>
        <name>Fe</name>
        <dbReference type="ChEBI" id="CHEBI:18248"/>
    </ligandPart>
</feature>
<reference evidence="20" key="2">
    <citation type="submission" date="2023-05" db="EMBL/GenBank/DDBJ databases">
        <authorList>
            <consortium name="Lawrence Berkeley National Laboratory"/>
            <person name="Steindorff A."/>
            <person name="Hensen N."/>
            <person name="Bonometti L."/>
            <person name="Westerberg I."/>
            <person name="Brannstrom I.O."/>
            <person name="Guillou S."/>
            <person name="Cros-Aarteil S."/>
            <person name="Calhoun S."/>
            <person name="Haridas S."/>
            <person name="Kuo A."/>
            <person name="Mondo S."/>
            <person name="Pangilinan J."/>
            <person name="Riley R."/>
            <person name="Labutti K."/>
            <person name="Andreopoulos B."/>
            <person name="Lipzen A."/>
            <person name="Chen C."/>
            <person name="Yanf M."/>
            <person name="Daum C."/>
            <person name="Ng V."/>
            <person name="Clum A."/>
            <person name="Ohm R."/>
            <person name="Martin F."/>
            <person name="Silar P."/>
            <person name="Natvig D."/>
            <person name="Lalanne C."/>
            <person name="Gautier V."/>
            <person name="Ament-Velasquez S.L."/>
            <person name="Kruys A."/>
            <person name="Hutchinson M.I."/>
            <person name="Powell A.J."/>
            <person name="Barry K."/>
            <person name="Miller A.N."/>
            <person name="Grigoriev I.V."/>
            <person name="Debuchy R."/>
            <person name="Gladieux P."/>
            <person name="Thoren M.H."/>
            <person name="Johannesson H."/>
        </authorList>
    </citation>
    <scope>NUCLEOTIDE SEQUENCE</scope>
    <source>
        <strain evidence="20">PSN309</strain>
    </source>
</reference>
<organism evidence="20 21">
    <name type="scientific">Podospora australis</name>
    <dbReference type="NCBI Taxonomy" id="1536484"/>
    <lineage>
        <taxon>Eukaryota</taxon>
        <taxon>Fungi</taxon>
        <taxon>Dikarya</taxon>
        <taxon>Ascomycota</taxon>
        <taxon>Pezizomycotina</taxon>
        <taxon>Sordariomycetes</taxon>
        <taxon>Sordariomycetidae</taxon>
        <taxon>Sordariales</taxon>
        <taxon>Podosporaceae</taxon>
        <taxon>Podospora</taxon>
    </lineage>
</organism>
<evidence type="ECO:0000256" key="8">
    <source>
        <dbReference type="ARBA" id="ARBA00022723"/>
    </source>
</evidence>
<dbReference type="Proteomes" id="UP001302126">
    <property type="component" value="Unassembled WGS sequence"/>
</dbReference>
<evidence type="ECO:0000256" key="10">
    <source>
        <dbReference type="ARBA" id="ARBA00023004"/>
    </source>
</evidence>
<evidence type="ECO:0000256" key="14">
    <source>
        <dbReference type="ARBA" id="ARBA00023288"/>
    </source>
</evidence>
<evidence type="ECO:0000256" key="3">
    <source>
        <dbReference type="ARBA" id="ARBA00010031"/>
    </source>
</evidence>
<dbReference type="PANTHER" id="PTHR37928:SF1">
    <property type="entry name" value="CFEM DOMAIN PROTEIN (AFU_ORTHOLOGUE AFUA_6G14090)"/>
    <property type="match status" value="1"/>
</dbReference>
<evidence type="ECO:0000256" key="16">
    <source>
        <dbReference type="SAM" id="MobiDB-lite"/>
    </source>
</evidence>
<feature type="chain" id="PRO_5042912984" description="CFEM domain-containing protein" evidence="18">
    <location>
        <begin position="19"/>
        <end position="296"/>
    </location>
</feature>
<evidence type="ECO:0000256" key="2">
    <source>
        <dbReference type="ARBA" id="ARBA00004613"/>
    </source>
</evidence>
<feature type="domain" description="CFEM" evidence="19">
    <location>
        <begin position="1"/>
        <end position="110"/>
    </location>
</feature>
<reference evidence="20" key="1">
    <citation type="journal article" date="2023" name="Mol. Phylogenet. Evol.">
        <title>Genome-scale phylogeny and comparative genomics of the fungal order Sordariales.</title>
        <authorList>
            <person name="Hensen N."/>
            <person name="Bonometti L."/>
            <person name="Westerberg I."/>
            <person name="Brannstrom I.O."/>
            <person name="Guillou S."/>
            <person name="Cros-Aarteil S."/>
            <person name="Calhoun S."/>
            <person name="Haridas S."/>
            <person name="Kuo A."/>
            <person name="Mondo S."/>
            <person name="Pangilinan J."/>
            <person name="Riley R."/>
            <person name="LaButti K."/>
            <person name="Andreopoulos B."/>
            <person name="Lipzen A."/>
            <person name="Chen C."/>
            <person name="Yan M."/>
            <person name="Daum C."/>
            <person name="Ng V."/>
            <person name="Clum A."/>
            <person name="Steindorff A."/>
            <person name="Ohm R.A."/>
            <person name="Martin F."/>
            <person name="Silar P."/>
            <person name="Natvig D.O."/>
            <person name="Lalanne C."/>
            <person name="Gautier V."/>
            <person name="Ament-Velasquez S.L."/>
            <person name="Kruys A."/>
            <person name="Hutchinson M.I."/>
            <person name="Powell A.J."/>
            <person name="Barry K."/>
            <person name="Miller A.N."/>
            <person name="Grigoriev I.V."/>
            <person name="Debuchy R."/>
            <person name="Gladieux P."/>
            <person name="Hiltunen Thoren M."/>
            <person name="Johannesson H."/>
        </authorList>
    </citation>
    <scope>NUCLEOTIDE SEQUENCE</scope>
    <source>
        <strain evidence="20">PSN309</strain>
    </source>
</reference>
<dbReference type="GO" id="GO:0046872">
    <property type="term" value="F:metal ion binding"/>
    <property type="evidence" value="ECO:0007669"/>
    <property type="project" value="UniProtKB-UniRule"/>
</dbReference>
<keyword evidence="21" id="KW-1185">Reference proteome</keyword>
<dbReference type="GO" id="GO:0005576">
    <property type="term" value="C:extracellular region"/>
    <property type="evidence" value="ECO:0007669"/>
    <property type="project" value="UniProtKB-SubCell"/>
</dbReference>
<comment type="caution">
    <text evidence="15">Lacks conserved residue(s) required for the propagation of feature annotation.</text>
</comment>
<dbReference type="GO" id="GO:0005886">
    <property type="term" value="C:plasma membrane"/>
    <property type="evidence" value="ECO:0007669"/>
    <property type="project" value="UniProtKB-SubCell"/>
</dbReference>
<name>A0AAN7AKR6_9PEZI</name>
<evidence type="ECO:0000256" key="11">
    <source>
        <dbReference type="ARBA" id="ARBA00023136"/>
    </source>
</evidence>
<dbReference type="PROSITE" id="PS52012">
    <property type="entry name" value="CFEM"/>
    <property type="match status" value="1"/>
</dbReference>
<proteinExistence type="inferred from homology"/>
<feature type="disulfide bond" evidence="15">
    <location>
        <begin position="43"/>
        <end position="50"/>
    </location>
</feature>
<protein>
    <recommendedName>
        <fullName evidence="19">CFEM domain-containing protein</fullName>
    </recommendedName>
</protein>
<comment type="subcellular location">
    <subcellularLocation>
        <location evidence="1">Cell membrane</location>
        <topology evidence="1">Lipid-anchor</topology>
        <topology evidence="1">GPI-anchor</topology>
    </subcellularLocation>
    <subcellularLocation>
        <location evidence="2">Secreted</location>
    </subcellularLocation>
</comment>
<feature type="compositionally biased region" description="Low complexity" evidence="16">
    <location>
        <begin position="111"/>
        <end position="196"/>
    </location>
</feature>
<evidence type="ECO:0000256" key="7">
    <source>
        <dbReference type="ARBA" id="ARBA00022622"/>
    </source>
</evidence>
<evidence type="ECO:0000313" key="20">
    <source>
        <dbReference type="EMBL" id="KAK4189682.1"/>
    </source>
</evidence>
<evidence type="ECO:0000256" key="15">
    <source>
        <dbReference type="PROSITE-ProRule" id="PRU01356"/>
    </source>
</evidence>
<evidence type="ECO:0000256" key="13">
    <source>
        <dbReference type="ARBA" id="ARBA00023180"/>
    </source>
</evidence>
<keyword evidence="7" id="KW-0336">GPI-anchor</keyword>
<keyword evidence="11 17" id="KW-0472">Membrane</keyword>
<dbReference type="AlphaFoldDB" id="A0AAN7AKR6"/>
<evidence type="ECO:0000256" key="5">
    <source>
        <dbReference type="ARBA" id="ARBA00022525"/>
    </source>
</evidence>
<keyword evidence="5" id="KW-0964">Secreted</keyword>
<dbReference type="InterPro" id="IPR008427">
    <property type="entry name" value="Extracellular_membr_CFEM_dom"/>
</dbReference>
<dbReference type="InterPro" id="IPR051735">
    <property type="entry name" value="CFEM_domain"/>
</dbReference>
<feature type="disulfide bond" evidence="15">
    <location>
        <begin position="52"/>
        <end position="85"/>
    </location>
</feature>
<dbReference type="EMBL" id="MU864373">
    <property type="protein sequence ID" value="KAK4189682.1"/>
    <property type="molecule type" value="Genomic_DNA"/>
</dbReference>
<evidence type="ECO:0000256" key="1">
    <source>
        <dbReference type="ARBA" id="ARBA00004609"/>
    </source>
</evidence>
<accession>A0AAN7AKR6</accession>
<sequence>MWTVRSLALLAISSVAQGLVQDLQPCGQTCWNNVKNQAATYSCGADDIACLCAVEAWGWGIHDCASQDCPPGYKTTVMAEVNSECASRGVPFIAAAAISAKDGEVAPPTTPATTEQPAPTETPTEQPTAAAETSTTEALPETTNTEVPSSSATTFETSTTAPATATEASHTASETHSSATSSTAAGSAATSEAPAHSDAPSGGLPEAAKIGIGVGVGAAVLALLGVGVCIFLRNRHATKKPASVTDRYNISPPMPSKEQHPYMHNNSSSEYDLGNSELKGIRYDDMTEGQQPRQMV</sequence>
<keyword evidence="4" id="KW-1003">Cell membrane</keyword>
<dbReference type="PANTHER" id="PTHR37928">
    <property type="entry name" value="CFEM DOMAIN PROTEIN (AFU_ORTHOLOGUE AFUA_6G14090)"/>
    <property type="match status" value="1"/>
</dbReference>
<evidence type="ECO:0000256" key="18">
    <source>
        <dbReference type="SAM" id="SignalP"/>
    </source>
</evidence>
<evidence type="ECO:0000256" key="12">
    <source>
        <dbReference type="ARBA" id="ARBA00023157"/>
    </source>
</evidence>
<keyword evidence="12 15" id="KW-1015">Disulfide bond</keyword>
<keyword evidence="10 15" id="KW-0408">Iron</keyword>
<keyword evidence="9 18" id="KW-0732">Signal</keyword>
<evidence type="ECO:0000313" key="21">
    <source>
        <dbReference type="Proteomes" id="UP001302126"/>
    </source>
</evidence>
<evidence type="ECO:0000256" key="4">
    <source>
        <dbReference type="ARBA" id="ARBA00022475"/>
    </source>
</evidence>
<keyword evidence="6 15" id="KW-0349">Heme</keyword>
<keyword evidence="17" id="KW-0812">Transmembrane</keyword>
<gene>
    <name evidence="20" type="ORF">QBC35DRAFT_450123</name>
</gene>
<feature type="region of interest" description="Disordered" evidence="16">
    <location>
        <begin position="103"/>
        <end position="202"/>
    </location>
</feature>
<keyword evidence="8 15" id="KW-0479">Metal-binding</keyword>
<dbReference type="Pfam" id="PF05730">
    <property type="entry name" value="CFEM"/>
    <property type="match status" value="1"/>
</dbReference>
<feature type="transmembrane region" description="Helical" evidence="17">
    <location>
        <begin position="210"/>
        <end position="232"/>
    </location>
</feature>
<comment type="similarity">
    <text evidence="3">Belongs to the RBT5 family.</text>
</comment>
<evidence type="ECO:0000256" key="9">
    <source>
        <dbReference type="ARBA" id="ARBA00022729"/>
    </source>
</evidence>
<keyword evidence="14" id="KW-0449">Lipoprotein</keyword>
<evidence type="ECO:0000256" key="6">
    <source>
        <dbReference type="ARBA" id="ARBA00022617"/>
    </source>
</evidence>
<comment type="caution">
    <text evidence="20">The sequence shown here is derived from an EMBL/GenBank/DDBJ whole genome shotgun (WGS) entry which is preliminary data.</text>
</comment>
<keyword evidence="17" id="KW-1133">Transmembrane helix</keyword>
<evidence type="ECO:0000259" key="19">
    <source>
        <dbReference type="PROSITE" id="PS52012"/>
    </source>
</evidence>